<sequence length="783" mass="84385">MRLRTAVLVLRLPLGRASRWRLRSLVTVLRAADAGAPTAVRAVANALDSLGPETVWRTWAEPPVAGPTRRRWASPLVTELLADSTPVPDALVDAAWRDWFDAHEARLWSLLRRWDRAATISESEKVRALSRLALGDDGGAVDARLLAEAAARFDHPIGERARARLLVLNDTEVIDLYCAAAPASPKATAFCVEHHLAPTDEVERAVFFVRTGQHEQYRALDPEGTLLALGYRGASTELRSALREVMTGLGGIDTLRVLAGQSSRQEDFASLDGQERAYLIQQLKEQGDWNRLWQFTLLMPLSAAVLTVRAFGAWQPSGEDDRHVFEALRAADPQAVNRCMSVLSGVSASSPAPPHTRIRLADLDERLRGVTGLDFAPDGTQLALVGAVGVGTEGDGPLPSGEPVAWAGIVDLGSGTLSRLHCDFTYPLDWVAHLGSDTMVVGEADPYADTDAVDMDYSHKAKIHYVDSGGVWALGWEADEICGLERIAGDRAFVVSAWVEDWDDDEHPALFIGGPGGSLVASGVLDDLEEDFEPAIVAVDPDGRLVAMVDVLEAAVVIDLGSSVVNELDDGSGTLENVPVPPAALSPSTFVSCSEAGDLKVWHEPLTSREPSMTIPAWSAATPPDTLAWSPALNRFVAVDFSDQPHLELLDVPPTRDAPMPDELVSERMALAGDIGVAPIARLSPKGDVLAVRVGGPLGLVDLYDLTTLTLRPFIARPMGQMSHQELTHVAAVLENPQLDRESRTTLTLLRACLKHRFRHDVGIRDAVGPAVAGGFEIELGEV</sequence>
<protein>
    <submittedName>
        <fullName evidence="1">Uncharacterized protein</fullName>
    </submittedName>
</protein>
<dbReference type="Proteomes" id="UP001486207">
    <property type="component" value="Unassembled WGS sequence"/>
</dbReference>
<gene>
    <name evidence="1" type="ORF">ABT384_07090</name>
</gene>
<evidence type="ECO:0000313" key="2">
    <source>
        <dbReference type="Proteomes" id="UP001486207"/>
    </source>
</evidence>
<evidence type="ECO:0000313" key="1">
    <source>
        <dbReference type="EMBL" id="MER7372417.1"/>
    </source>
</evidence>
<accession>A0ABV1XLD0</accession>
<dbReference type="SUPFAM" id="SSF82171">
    <property type="entry name" value="DPP6 N-terminal domain-like"/>
    <property type="match status" value="1"/>
</dbReference>
<keyword evidence="2" id="KW-1185">Reference proteome</keyword>
<dbReference type="EMBL" id="JBEPFB010000003">
    <property type="protein sequence ID" value="MER7372417.1"/>
    <property type="molecule type" value="Genomic_DNA"/>
</dbReference>
<name>A0ABV1XLD0_9ACTN</name>
<proteinExistence type="predicted"/>
<organism evidence="1 2">
    <name type="scientific">Streptomyces lanatus</name>
    <dbReference type="NCBI Taxonomy" id="66900"/>
    <lineage>
        <taxon>Bacteria</taxon>
        <taxon>Bacillati</taxon>
        <taxon>Actinomycetota</taxon>
        <taxon>Actinomycetes</taxon>
        <taxon>Kitasatosporales</taxon>
        <taxon>Streptomycetaceae</taxon>
        <taxon>Streptomyces</taxon>
    </lineage>
</organism>
<reference evidence="1 2" key="1">
    <citation type="submission" date="2024-06" db="EMBL/GenBank/DDBJ databases">
        <title>The Natural Products Discovery Center: Release of the First 8490 Sequenced Strains for Exploring Actinobacteria Biosynthetic Diversity.</title>
        <authorList>
            <person name="Kalkreuter E."/>
            <person name="Kautsar S.A."/>
            <person name="Yang D."/>
            <person name="Bader C.D."/>
            <person name="Teijaro C.N."/>
            <person name="Fluegel L."/>
            <person name="Davis C.M."/>
            <person name="Simpson J.R."/>
            <person name="Lauterbach L."/>
            <person name="Steele A.D."/>
            <person name="Gui C."/>
            <person name="Meng S."/>
            <person name="Li G."/>
            <person name="Viehrig K."/>
            <person name="Ye F."/>
            <person name="Su P."/>
            <person name="Kiefer A.F."/>
            <person name="Nichols A."/>
            <person name="Cepeda A.J."/>
            <person name="Yan W."/>
            <person name="Fan B."/>
            <person name="Jiang Y."/>
            <person name="Adhikari A."/>
            <person name="Zheng C.-J."/>
            <person name="Schuster L."/>
            <person name="Cowan T.M."/>
            <person name="Smanski M.J."/>
            <person name="Chevrette M.G."/>
            <person name="De Carvalho L.P.S."/>
            <person name="Shen B."/>
        </authorList>
    </citation>
    <scope>NUCLEOTIDE SEQUENCE [LARGE SCALE GENOMIC DNA]</scope>
    <source>
        <strain evidence="1 2">NPDC000155</strain>
    </source>
</reference>
<dbReference type="RefSeq" id="WP_190069884.1">
    <property type="nucleotide sequence ID" value="NZ_BNBM01000004.1"/>
</dbReference>
<comment type="caution">
    <text evidence="1">The sequence shown here is derived from an EMBL/GenBank/DDBJ whole genome shotgun (WGS) entry which is preliminary data.</text>
</comment>